<keyword evidence="2" id="KW-1185">Reference proteome</keyword>
<protein>
    <submittedName>
        <fullName evidence="1">LTV-domain-containing protein</fullName>
    </submittedName>
</protein>
<dbReference type="Proteomes" id="UP000814128">
    <property type="component" value="Unassembled WGS sequence"/>
</dbReference>
<reference evidence="1" key="1">
    <citation type="submission" date="2021-02" db="EMBL/GenBank/DDBJ databases">
        <authorList>
            <consortium name="DOE Joint Genome Institute"/>
            <person name="Ahrendt S."/>
            <person name="Looney B.P."/>
            <person name="Miyauchi S."/>
            <person name="Morin E."/>
            <person name="Drula E."/>
            <person name="Courty P.E."/>
            <person name="Chicoki N."/>
            <person name="Fauchery L."/>
            <person name="Kohler A."/>
            <person name="Kuo A."/>
            <person name="Labutti K."/>
            <person name="Pangilinan J."/>
            <person name="Lipzen A."/>
            <person name="Riley R."/>
            <person name="Andreopoulos W."/>
            <person name="He G."/>
            <person name="Johnson J."/>
            <person name="Barry K.W."/>
            <person name="Grigoriev I.V."/>
            <person name="Nagy L."/>
            <person name="Hibbett D."/>
            <person name="Henrissat B."/>
            <person name="Matheny P.B."/>
            <person name="Labbe J."/>
            <person name="Martin F."/>
        </authorList>
    </citation>
    <scope>NUCLEOTIDE SEQUENCE</scope>
    <source>
        <strain evidence="1">EC-137</strain>
    </source>
</reference>
<proteinExistence type="predicted"/>
<evidence type="ECO:0000313" key="2">
    <source>
        <dbReference type="Proteomes" id="UP000814128"/>
    </source>
</evidence>
<accession>A0ACB8QA30</accession>
<evidence type="ECO:0000313" key="1">
    <source>
        <dbReference type="EMBL" id="KAI0028583.1"/>
    </source>
</evidence>
<organism evidence="1 2">
    <name type="scientific">Vararia minispora EC-137</name>
    <dbReference type="NCBI Taxonomy" id="1314806"/>
    <lineage>
        <taxon>Eukaryota</taxon>
        <taxon>Fungi</taxon>
        <taxon>Dikarya</taxon>
        <taxon>Basidiomycota</taxon>
        <taxon>Agaricomycotina</taxon>
        <taxon>Agaricomycetes</taxon>
        <taxon>Russulales</taxon>
        <taxon>Lachnocladiaceae</taxon>
        <taxon>Vararia</taxon>
    </lineage>
</organism>
<gene>
    <name evidence="1" type="ORF">K488DRAFT_80601</name>
</gene>
<comment type="caution">
    <text evidence="1">The sequence shown here is derived from an EMBL/GenBank/DDBJ whole genome shotgun (WGS) entry which is preliminary data.</text>
</comment>
<name>A0ACB8QA30_9AGAM</name>
<dbReference type="EMBL" id="MU273740">
    <property type="protein sequence ID" value="KAI0028583.1"/>
    <property type="molecule type" value="Genomic_DNA"/>
</dbReference>
<sequence length="550" mass="62412">MAPKSKSIFRQPGTQHFQLVHRSQRDPLIHDPEASQHVLKPFIRENDRKGKTRAELEELLNPSDLAHDQARENIGEASLYGIYYDDTEYDYMQHLRIAGMHEDGVESTLIEAPAIWQAKPKGKERVPVTLRDLPAEALPSATELPRDYESQQAIQSSISGFQPDMDPHLRQALEALEDDAFVDDRIEDDFFAELVQDGEAVPEEREHYDFAEEGIEDDVARIDEEDEEEGQLNENAGWEARFAAFKRKKEREALKAGLSDNDDNEEGASEGADTVGRMPAFSVIGGKKRRRGGSDASGYSMTSSSMFRTDGLRLLDDRFEQFEKEYDETDEEIPDDSDSDSDSAPELITSREDFEALMDDFLENYEVHGGKMKPSLEGVGAEKLQQLRLAMGRDGRVRESTSDESSDNDEEAIYAMLEKEDKSDRWDVETVLTTYTNLENHPRLIRARESKPVPKIALDPRTGLPTIAVESVNKRHERPPDEDGAPREVRQTVTRARDESKADRKARKTAVKQEKQTRRAEKKTTKQQFSAAIRLQTKVVAARDAKTRKL</sequence>
<reference evidence="1" key="2">
    <citation type="journal article" date="2022" name="New Phytol.">
        <title>Evolutionary transition to the ectomycorrhizal habit in the genomes of a hyperdiverse lineage of mushroom-forming fungi.</title>
        <authorList>
            <person name="Looney B."/>
            <person name="Miyauchi S."/>
            <person name="Morin E."/>
            <person name="Drula E."/>
            <person name="Courty P.E."/>
            <person name="Kohler A."/>
            <person name="Kuo A."/>
            <person name="LaButti K."/>
            <person name="Pangilinan J."/>
            <person name="Lipzen A."/>
            <person name="Riley R."/>
            <person name="Andreopoulos W."/>
            <person name="He G."/>
            <person name="Johnson J."/>
            <person name="Nolan M."/>
            <person name="Tritt A."/>
            <person name="Barry K.W."/>
            <person name="Grigoriev I.V."/>
            <person name="Nagy L.G."/>
            <person name="Hibbett D."/>
            <person name="Henrissat B."/>
            <person name="Matheny P.B."/>
            <person name="Labbe J."/>
            <person name="Martin F.M."/>
        </authorList>
    </citation>
    <scope>NUCLEOTIDE SEQUENCE</scope>
    <source>
        <strain evidence="1">EC-137</strain>
    </source>
</reference>